<dbReference type="Proteomes" id="UP001327027">
    <property type="component" value="Unassembled WGS sequence"/>
</dbReference>
<name>A0ABU5ZSW3_9FLAO</name>
<keyword evidence="2" id="KW-1185">Reference proteome</keyword>
<sequence length="147" mass="17542">MKPKKPNVKYIEWRSPEELHEASLHWISELKFIKDEQHFLDELIENNTLQLISGKTFEKSKKVVDDLVQKRKAIEPLLKRIINHYNELTILVDGIDQPAEEKKYKVDHGKLLEEVSEYLIAYKEIKRSIFDLIKMIMKQSKQKRLLN</sequence>
<protein>
    <submittedName>
        <fullName evidence="1">Uncharacterized protein</fullName>
    </submittedName>
</protein>
<comment type="caution">
    <text evidence="1">The sequence shown here is derived from an EMBL/GenBank/DDBJ whole genome shotgun (WGS) entry which is preliminary data.</text>
</comment>
<reference evidence="1 2" key="1">
    <citation type="journal article" date="2013" name="Int. J. Syst. Evol. Microbiol.">
        <title>Aquimarina gracilis sp. nov., isolated from the gut microflora of a mussel, Mytilus coruscus, and emended description of Aquimarina spongiae.</title>
        <authorList>
            <person name="Park S.C."/>
            <person name="Choe H.N."/>
            <person name="Baik K.S."/>
            <person name="Seong C.N."/>
        </authorList>
    </citation>
    <scope>NUCLEOTIDE SEQUENCE [LARGE SCALE GENOMIC DNA]</scope>
    <source>
        <strain evidence="1 2">PSC32</strain>
    </source>
</reference>
<dbReference type="EMBL" id="JAYKLX010000003">
    <property type="protein sequence ID" value="MEB3345049.1"/>
    <property type="molecule type" value="Genomic_DNA"/>
</dbReference>
<dbReference type="RefSeq" id="WP_324179085.1">
    <property type="nucleotide sequence ID" value="NZ_BAABAW010000008.1"/>
</dbReference>
<evidence type="ECO:0000313" key="2">
    <source>
        <dbReference type="Proteomes" id="UP001327027"/>
    </source>
</evidence>
<proteinExistence type="predicted"/>
<gene>
    <name evidence="1" type="ORF">U6A24_06235</name>
</gene>
<organism evidence="1 2">
    <name type="scientific">Aquimarina gracilis</name>
    <dbReference type="NCBI Taxonomy" id="874422"/>
    <lineage>
        <taxon>Bacteria</taxon>
        <taxon>Pseudomonadati</taxon>
        <taxon>Bacteroidota</taxon>
        <taxon>Flavobacteriia</taxon>
        <taxon>Flavobacteriales</taxon>
        <taxon>Flavobacteriaceae</taxon>
        <taxon>Aquimarina</taxon>
    </lineage>
</organism>
<accession>A0ABU5ZSW3</accession>
<evidence type="ECO:0000313" key="1">
    <source>
        <dbReference type="EMBL" id="MEB3345049.1"/>
    </source>
</evidence>